<dbReference type="Gene3D" id="3.10.129.10">
    <property type="entry name" value="Hotdog Thioesterase"/>
    <property type="match status" value="1"/>
</dbReference>
<dbReference type="CDD" id="cd03440">
    <property type="entry name" value="hot_dog"/>
    <property type="match status" value="1"/>
</dbReference>
<reference evidence="3" key="1">
    <citation type="journal article" date="2015" name="MBio">
        <title>Genome-Resolved Metagenomic Analysis Reveals Roles for Candidate Phyla and Other Microbial Community Members in Biogeochemical Transformations in Oil Reservoirs.</title>
        <authorList>
            <person name="Hu P."/>
            <person name="Tom L."/>
            <person name="Singh A."/>
            <person name="Thomas B.C."/>
            <person name="Baker B.J."/>
            <person name="Piceno Y.M."/>
            <person name="Andersen G.L."/>
            <person name="Banfield J.F."/>
        </authorList>
    </citation>
    <scope>NUCLEOTIDE SEQUENCE [LARGE SCALE GENOMIC DNA]</scope>
</reference>
<feature type="domain" description="Thioesterase" evidence="1">
    <location>
        <begin position="24"/>
        <end position="88"/>
    </location>
</feature>
<evidence type="ECO:0000259" key="1">
    <source>
        <dbReference type="Pfam" id="PF03061"/>
    </source>
</evidence>
<sequence length="130" mass="14216">MEKTMVRVRMSLHDAHYGGNLVDGARILQMFGDVATELLIKSDGDEGLFKAYDNVEFLAPVYAGDYIEATGEIVSRGNTSRKMTFQAFKVAQARPDINDSAAESLSEPVLVCRASGTCVVPKNKQRKNDG</sequence>
<name>A0A101HQ79_9BACT</name>
<dbReference type="GO" id="GO:0016787">
    <property type="term" value="F:hydrolase activity"/>
    <property type="evidence" value="ECO:0007669"/>
    <property type="project" value="UniProtKB-KW"/>
</dbReference>
<comment type="caution">
    <text evidence="2">The sequence shown here is derived from an EMBL/GenBank/DDBJ whole genome shotgun (WGS) entry which is preliminary data.</text>
</comment>
<dbReference type="InterPro" id="IPR006683">
    <property type="entry name" value="Thioestr_dom"/>
</dbReference>
<dbReference type="InterPro" id="IPR029069">
    <property type="entry name" value="HotDog_dom_sf"/>
</dbReference>
<keyword evidence="2" id="KW-0378">Hydrolase</keyword>
<dbReference type="AlphaFoldDB" id="A0A101HQ79"/>
<gene>
    <name evidence="2" type="ORF">XD94_0623</name>
</gene>
<evidence type="ECO:0000313" key="3">
    <source>
        <dbReference type="Proteomes" id="UP000054092"/>
    </source>
</evidence>
<evidence type="ECO:0000313" key="2">
    <source>
        <dbReference type="EMBL" id="KUK81091.1"/>
    </source>
</evidence>
<dbReference type="SUPFAM" id="SSF54637">
    <property type="entry name" value="Thioesterase/thiol ester dehydrase-isomerase"/>
    <property type="match status" value="1"/>
</dbReference>
<accession>A0A101HQ79</accession>
<protein>
    <submittedName>
        <fullName evidence="2">Acyl-CoA hydrolase</fullName>
    </submittedName>
</protein>
<dbReference type="EMBL" id="LGGP01000083">
    <property type="protein sequence ID" value="KUK81091.1"/>
    <property type="molecule type" value="Genomic_DNA"/>
</dbReference>
<dbReference type="Proteomes" id="UP000054092">
    <property type="component" value="Unassembled WGS sequence"/>
</dbReference>
<proteinExistence type="predicted"/>
<dbReference type="Pfam" id="PF03061">
    <property type="entry name" value="4HBT"/>
    <property type="match status" value="1"/>
</dbReference>
<dbReference type="PATRIC" id="fig|1184387.3.peg.980"/>
<organism evidence="2 3">
    <name type="scientific">Mesotoga prima</name>
    <dbReference type="NCBI Taxonomy" id="1184387"/>
    <lineage>
        <taxon>Bacteria</taxon>
        <taxon>Thermotogati</taxon>
        <taxon>Thermotogota</taxon>
        <taxon>Thermotogae</taxon>
        <taxon>Kosmotogales</taxon>
        <taxon>Kosmotogaceae</taxon>
        <taxon>Mesotoga</taxon>
    </lineage>
</organism>